<gene>
    <name evidence="1" type="ORF">SAY86_010822</name>
</gene>
<organism evidence="1 2">
    <name type="scientific">Trapa natans</name>
    <name type="common">Water chestnut</name>
    <dbReference type="NCBI Taxonomy" id="22666"/>
    <lineage>
        <taxon>Eukaryota</taxon>
        <taxon>Viridiplantae</taxon>
        <taxon>Streptophyta</taxon>
        <taxon>Embryophyta</taxon>
        <taxon>Tracheophyta</taxon>
        <taxon>Spermatophyta</taxon>
        <taxon>Magnoliopsida</taxon>
        <taxon>eudicotyledons</taxon>
        <taxon>Gunneridae</taxon>
        <taxon>Pentapetalae</taxon>
        <taxon>rosids</taxon>
        <taxon>malvids</taxon>
        <taxon>Myrtales</taxon>
        <taxon>Lythraceae</taxon>
        <taxon>Trapa</taxon>
    </lineage>
</organism>
<accession>A0AAN7LM95</accession>
<reference evidence="1 2" key="1">
    <citation type="journal article" date="2023" name="Hortic Res">
        <title>Pangenome of water caltrop reveals structural variations and asymmetric subgenome divergence after allopolyploidization.</title>
        <authorList>
            <person name="Zhang X."/>
            <person name="Chen Y."/>
            <person name="Wang L."/>
            <person name="Yuan Y."/>
            <person name="Fang M."/>
            <person name="Shi L."/>
            <person name="Lu R."/>
            <person name="Comes H.P."/>
            <person name="Ma Y."/>
            <person name="Chen Y."/>
            <person name="Huang G."/>
            <person name="Zhou Y."/>
            <person name="Zheng Z."/>
            <person name="Qiu Y."/>
        </authorList>
    </citation>
    <scope>NUCLEOTIDE SEQUENCE [LARGE SCALE GENOMIC DNA]</scope>
    <source>
        <strain evidence="1">F231</strain>
    </source>
</reference>
<proteinExistence type="predicted"/>
<protein>
    <submittedName>
        <fullName evidence="1">Uncharacterized protein</fullName>
    </submittedName>
</protein>
<evidence type="ECO:0000313" key="1">
    <source>
        <dbReference type="EMBL" id="KAK4786989.1"/>
    </source>
</evidence>
<keyword evidence="2" id="KW-1185">Reference proteome</keyword>
<comment type="caution">
    <text evidence="1">The sequence shown here is derived from an EMBL/GenBank/DDBJ whole genome shotgun (WGS) entry which is preliminary data.</text>
</comment>
<sequence length="125" mass="13299">MRQINVLTMWDFPGLTLNSVSRLSMEADGSARASAAPGEVEIIKGTAGCSTFRFNGKLAGQSSRHGMFRLDLHVTSAISIFCSFKANMGSADSAPEAKAISVPPPWHYTVLGIIILTCVLKTPTA</sequence>
<dbReference type="EMBL" id="JAXQNO010000012">
    <property type="protein sequence ID" value="KAK4786989.1"/>
    <property type="molecule type" value="Genomic_DNA"/>
</dbReference>
<name>A0AAN7LM95_TRANT</name>
<dbReference type="AlphaFoldDB" id="A0AAN7LM95"/>
<dbReference type="Proteomes" id="UP001346149">
    <property type="component" value="Unassembled WGS sequence"/>
</dbReference>
<evidence type="ECO:0000313" key="2">
    <source>
        <dbReference type="Proteomes" id="UP001346149"/>
    </source>
</evidence>